<evidence type="ECO:0000256" key="7">
    <source>
        <dbReference type="ARBA" id="ARBA00023004"/>
    </source>
</evidence>
<dbReference type="Gene3D" id="1.10.760.10">
    <property type="entry name" value="Cytochrome c-like domain"/>
    <property type="match status" value="2"/>
</dbReference>
<evidence type="ECO:0000256" key="3">
    <source>
        <dbReference type="ARBA" id="ARBA00022617"/>
    </source>
</evidence>
<dbReference type="GO" id="GO:0042597">
    <property type="term" value="C:periplasmic space"/>
    <property type="evidence" value="ECO:0007669"/>
    <property type="project" value="UniProtKB-SubCell"/>
</dbReference>
<comment type="caution">
    <text evidence="12">The sequence shown here is derived from an EMBL/GenBank/DDBJ whole genome shotgun (WGS) entry which is preliminary data.</text>
</comment>
<evidence type="ECO:0000256" key="5">
    <source>
        <dbReference type="ARBA" id="ARBA00022764"/>
    </source>
</evidence>
<feature type="binding site" description="covalent" evidence="8">
    <location>
        <position position="30"/>
    </location>
    <ligand>
        <name>heme c</name>
        <dbReference type="ChEBI" id="CHEBI:61717"/>
        <label>1</label>
    </ligand>
</feature>
<dbReference type="GO" id="GO:0009055">
    <property type="term" value="F:electron transfer activity"/>
    <property type="evidence" value="ECO:0007669"/>
    <property type="project" value="InterPro"/>
</dbReference>
<feature type="signal peptide" evidence="10">
    <location>
        <begin position="1"/>
        <end position="21"/>
    </location>
</feature>
<evidence type="ECO:0000256" key="1">
    <source>
        <dbReference type="ARBA" id="ARBA00004418"/>
    </source>
</evidence>
<keyword evidence="10" id="KW-0732">Signal</keyword>
<dbReference type="InterPro" id="IPR036909">
    <property type="entry name" value="Cyt_c-like_dom_sf"/>
</dbReference>
<keyword evidence="4 9" id="KW-0479">Metal-binding</keyword>
<dbReference type="InterPro" id="IPR050597">
    <property type="entry name" value="Cytochrome_c_Oxidase_Subunit"/>
</dbReference>
<feature type="binding site" description="axial binding residue" evidence="9">
    <location>
        <position position="85"/>
    </location>
    <ligand>
        <name>heme c</name>
        <dbReference type="ChEBI" id="CHEBI:61717"/>
        <label>1</label>
    </ligand>
    <ligandPart>
        <name>Fe</name>
        <dbReference type="ChEBI" id="CHEBI:18248"/>
    </ligandPart>
</feature>
<dbReference type="PANTHER" id="PTHR33751">
    <property type="entry name" value="CBB3-TYPE CYTOCHROME C OXIDASE SUBUNIT FIXP"/>
    <property type="match status" value="1"/>
</dbReference>
<evidence type="ECO:0000256" key="9">
    <source>
        <dbReference type="PIRSR" id="PIRSR000005-2"/>
    </source>
</evidence>
<dbReference type="Proteomes" id="UP000023775">
    <property type="component" value="Unassembled WGS sequence"/>
</dbReference>
<dbReference type="SUPFAM" id="SSF46626">
    <property type="entry name" value="Cytochrome c"/>
    <property type="match status" value="2"/>
</dbReference>
<name>N9U2U7_9GAMM</name>
<evidence type="ECO:0000256" key="2">
    <source>
        <dbReference type="ARBA" id="ARBA00022448"/>
    </source>
</evidence>
<sequence>MKKAMAMVLLLGGMQAGVAQAAVEEMAKECDACHGPKGISLSQAIPTIGGLPAVNLGEQMRTYLEGRPAKRVNQVSGDTSKAGDMTQVMKSLSDAQIDALAAYYAALPFVPAKQPFDGAKAAAGKALHQAKCEKCHTGGGRNPDDESSLLGGQMKEYLLYSLHEFREGKRDVDKSMNKALAAMSEADLAALAEYYASLQ</sequence>
<keyword evidence="7 9" id="KW-0408">Iron</keyword>
<feature type="binding site" description="covalent" evidence="8">
    <location>
        <position position="132"/>
    </location>
    <ligand>
        <name>heme c</name>
        <dbReference type="ChEBI" id="CHEBI:61717"/>
        <label>2</label>
    </ligand>
</feature>
<dbReference type="AlphaFoldDB" id="N9U2U7"/>
<dbReference type="Pfam" id="PF13442">
    <property type="entry name" value="Cytochrome_CBB3"/>
    <property type="match status" value="1"/>
</dbReference>
<dbReference type="GO" id="GO:0020037">
    <property type="term" value="F:heme binding"/>
    <property type="evidence" value="ECO:0007669"/>
    <property type="project" value="InterPro"/>
</dbReference>
<keyword evidence="2" id="KW-0813">Transport</keyword>
<dbReference type="eggNOG" id="COG2863">
    <property type="taxonomic scope" value="Bacteria"/>
</dbReference>
<evidence type="ECO:0000259" key="11">
    <source>
        <dbReference type="PROSITE" id="PS51007"/>
    </source>
</evidence>
<keyword evidence="5" id="KW-0574">Periplasm</keyword>
<dbReference type="PROSITE" id="PS51007">
    <property type="entry name" value="CYTC"/>
    <property type="match status" value="2"/>
</dbReference>
<keyword evidence="6" id="KW-0249">Electron transport</keyword>
<dbReference type="InterPro" id="IPR009056">
    <property type="entry name" value="Cyt_c-like_dom"/>
</dbReference>
<feature type="binding site" description="covalent" evidence="8">
    <location>
        <position position="33"/>
    </location>
    <ligand>
        <name>heme c</name>
        <dbReference type="ChEBI" id="CHEBI:61717"/>
        <label>1</label>
    </ligand>
</feature>
<evidence type="ECO:0000256" key="6">
    <source>
        <dbReference type="ARBA" id="ARBA00022982"/>
    </source>
</evidence>
<feature type="binding site" description="axial binding residue" evidence="9">
    <location>
        <position position="136"/>
    </location>
    <ligand>
        <name>heme c</name>
        <dbReference type="ChEBI" id="CHEBI:61717"/>
        <label>2</label>
    </ligand>
    <ligandPart>
        <name>Fe</name>
        <dbReference type="ChEBI" id="CHEBI:18248"/>
    </ligandPart>
</feature>
<comment type="PTM">
    <text evidence="8">Binds 2 heme c groups covalently per subunit.</text>
</comment>
<evidence type="ECO:0000313" key="13">
    <source>
        <dbReference type="Proteomes" id="UP000023775"/>
    </source>
</evidence>
<feature type="chain" id="PRO_5004153326" evidence="10">
    <location>
        <begin position="22"/>
        <end position="199"/>
    </location>
</feature>
<gene>
    <name evidence="12" type="ORF">G114_06862</name>
</gene>
<evidence type="ECO:0000313" key="12">
    <source>
        <dbReference type="EMBL" id="ENY72640.1"/>
    </source>
</evidence>
<feature type="domain" description="Cytochrome c" evidence="11">
    <location>
        <begin position="119"/>
        <end position="199"/>
    </location>
</feature>
<keyword evidence="3 8" id="KW-0349">Heme</keyword>
<reference evidence="12 13" key="1">
    <citation type="journal article" date="2013" name="Genome Announc.">
        <title>Draft Genome Sequence of the Aeromonas diversa Type Strain.</title>
        <authorList>
            <person name="Farfan M."/>
            <person name="Spataro N."/>
            <person name="Sanglas A."/>
            <person name="Albarral V."/>
            <person name="Loren J.G."/>
            <person name="Bosch E."/>
            <person name="Fuste M.C."/>
        </authorList>
    </citation>
    <scope>NUCLEOTIDE SEQUENCE [LARGE SCALE GENOMIC DNA]</scope>
    <source>
        <strain evidence="12 13">2478-85</strain>
    </source>
</reference>
<evidence type="ECO:0000256" key="10">
    <source>
        <dbReference type="SAM" id="SignalP"/>
    </source>
</evidence>
<organism evidence="12 13">
    <name type="scientific">Aeromonas diversa CDC 2478-85</name>
    <dbReference type="NCBI Taxonomy" id="1268237"/>
    <lineage>
        <taxon>Bacteria</taxon>
        <taxon>Pseudomonadati</taxon>
        <taxon>Pseudomonadota</taxon>
        <taxon>Gammaproteobacteria</taxon>
        <taxon>Aeromonadales</taxon>
        <taxon>Aeromonadaceae</taxon>
        <taxon>Aeromonas</taxon>
    </lineage>
</organism>
<evidence type="ECO:0000256" key="4">
    <source>
        <dbReference type="ARBA" id="ARBA00022723"/>
    </source>
</evidence>
<comment type="subcellular location">
    <subcellularLocation>
        <location evidence="1">Periplasm</location>
    </subcellularLocation>
</comment>
<feature type="binding site" description="covalent" evidence="8">
    <location>
        <position position="135"/>
    </location>
    <ligand>
        <name>heme c</name>
        <dbReference type="ChEBI" id="CHEBI:61717"/>
        <label>2</label>
    </ligand>
</feature>
<dbReference type="Pfam" id="PF00034">
    <property type="entry name" value="Cytochrom_C"/>
    <property type="match status" value="1"/>
</dbReference>
<dbReference type="InterPro" id="IPR024167">
    <property type="entry name" value="Cytochrome_c4-like"/>
</dbReference>
<accession>N9U2U7</accession>
<evidence type="ECO:0000256" key="8">
    <source>
        <dbReference type="PIRSR" id="PIRSR000005-1"/>
    </source>
</evidence>
<dbReference type="PATRIC" id="fig|1268237.3.peg.1354"/>
<feature type="binding site" description="axial binding residue" evidence="9">
    <location>
        <position position="176"/>
    </location>
    <ligand>
        <name>heme c</name>
        <dbReference type="ChEBI" id="CHEBI:61717"/>
        <label>2</label>
    </ligand>
    <ligandPart>
        <name>Fe</name>
        <dbReference type="ChEBI" id="CHEBI:18248"/>
    </ligandPart>
</feature>
<dbReference type="OrthoDB" id="9773456at2"/>
<feature type="domain" description="Cytochrome c" evidence="11">
    <location>
        <begin position="12"/>
        <end position="108"/>
    </location>
</feature>
<keyword evidence="13" id="KW-1185">Reference proteome</keyword>
<dbReference type="EMBL" id="APVG01000013">
    <property type="protein sequence ID" value="ENY72640.1"/>
    <property type="molecule type" value="Genomic_DNA"/>
</dbReference>
<dbReference type="PANTHER" id="PTHR33751:SF9">
    <property type="entry name" value="CYTOCHROME C4"/>
    <property type="match status" value="1"/>
</dbReference>
<feature type="binding site" description="axial binding residue" evidence="9">
    <location>
        <position position="34"/>
    </location>
    <ligand>
        <name>heme c</name>
        <dbReference type="ChEBI" id="CHEBI:61717"/>
        <label>1</label>
    </ligand>
    <ligandPart>
        <name>Fe</name>
        <dbReference type="ChEBI" id="CHEBI:18248"/>
    </ligandPart>
</feature>
<protein>
    <submittedName>
        <fullName evidence="12">Cytochrome c553</fullName>
    </submittedName>
</protein>
<dbReference type="RefSeq" id="WP_005350522.1">
    <property type="nucleotide sequence ID" value="NZ_APVG01000013.1"/>
</dbReference>
<dbReference type="PIRSF" id="PIRSF000005">
    <property type="entry name" value="Cytochrome_c4"/>
    <property type="match status" value="1"/>
</dbReference>
<proteinExistence type="predicted"/>
<dbReference type="GO" id="GO:0005506">
    <property type="term" value="F:iron ion binding"/>
    <property type="evidence" value="ECO:0007669"/>
    <property type="project" value="InterPro"/>
</dbReference>